<evidence type="ECO:0000256" key="6">
    <source>
        <dbReference type="SAM" id="Phobius"/>
    </source>
</evidence>
<dbReference type="GO" id="GO:0051087">
    <property type="term" value="F:protein-folding chaperone binding"/>
    <property type="evidence" value="ECO:0007669"/>
    <property type="project" value="InterPro"/>
</dbReference>
<dbReference type="Proteomes" id="UP000289738">
    <property type="component" value="Chromosome B02"/>
</dbReference>
<sequence length="528" mass="57211">MLDSKPESVVLPLVARIVQTVDAAVNANKSEGADFLIYDIDESKDLSQEVNCFLSSFGGVGVAGLSASLLTYLLPTTLEDLLALGICSAGGFRIQQHSNQIVSSKFQITLESEINFWISFTPKSGIQHQWRSYGNNVGERHRYAVGPNTGGENNFLQFALAAVWRTRPPGARLLMQVAASTVAAISNRETPSQSPMPSILALRSTTAAVEGSKVSEQIAVLFGKSMIHGIASLWLTAMIPSLQPYEALIQICNSASAAQLAVLFLALGLISIGAGCVRPCSIAFGADQLAVKENSNNERFLDSYFNWYYTSIGVSTIIALSVIVYIQENLGWKIGFGVPAGLICPMNVFYIPLYYSSFLSKLNKENLANRQKLECGKETGIDRSRIATTDAKSDRIKQLLKETEKYLQKLGSKLQEAKAAAGRFEHDIDEAQCGSFLDKSESTLENEDESDQAKAIVGPVAILGGGLLQISILSKIFGAKLCEGVLVGSFLSLSSIAVVGQELLVKQLLKLDTIEVEHEAKLRRKVED</sequence>
<dbReference type="Pfam" id="PF00854">
    <property type="entry name" value="PTR2"/>
    <property type="match status" value="1"/>
</dbReference>
<dbReference type="Gene3D" id="1.20.58.120">
    <property type="entry name" value="BAG domain"/>
    <property type="match status" value="1"/>
</dbReference>
<keyword evidence="4 6" id="KW-1133">Transmembrane helix</keyword>
<comment type="caution">
    <text evidence="7">The sequence shown here is derived from an EMBL/GenBank/DDBJ whole genome shotgun (WGS) entry which is preliminary data.</text>
</comment>
<evidence type="ECO:0000256" key="5">
    <source>
        <dbReference type="ARBA" id="ARBA00023136"/>
    </source>
</evidence>
<evidence type="ECO:0000256" key="3">
    <source>
        <dbReference type="ARBA" id="ARBA00022692"/>
    </source>
</evidence>
<dbReference type="InterPro" id="IPR000109">
    <property type="entry name" value="POT_fam"/>
</dbReference>
<dbReference type="Gene3D" id="1.20.1250.20">
    <property type="entry name" value="MFS general substrate transporter like domains"/>
    <property type="match status" value="1"/>
</dbReference>
<feature type="transmembrane region" description="Helical" evidence="6">
    <location>
        <begin position="260"/>
        <end position="286"/>
    </location>
</feature>
<dbReference type="PANTHER" id="PTHR11654">
    <property type="entry name" value="OLIGOPEPTIDE TRANSPORTER-RELATED"/>
    <property type="match status" value="1"/>
</dbReference>
<dbReference type="GO" id="GO:0016020">
    <property type="term" value="C:membrane"/>
    <property type="evidence" value="ECO:0007669"/>
    <property type="project" value="UniProtKB-SubCell"/>
</dbReference>
<dbReference type="AlphaFoldDB" id="A0A445AE05"/>
<dbReference type="SUPFAM" id="SSF103473">
    <property type="entry name" value="MFS general substrate transporter"/>
    <property type="match status" value="1"/>
</dbReference>
<dbReference type="EMBL" id="SDMP01000012">
    <property type="protein sequence ID" value="RYR24646.1"/>
    <property type="molecule type" value="Genomic_DNA"/>
</dbReference>
<evidence type="ECO:0000256" key="1">
    <source>
        <dbReference type="ARBA" id="ARBA00004141"/>
    </source>
</evidence>
<comment type="subcellular location">
    <subcellularLocation>
        <location evidence="1">Membrane</location>
        <topology evidence="1">Multi-pass membrane protein</topology>
    </subcellularLocation>
</comment>
<evidence type="ECO:0000313" key="7">
    <source>
        <dbReference type="EMBL" id="RYR24646.1"/>
    </source>
</evidence>
<evidence type="ECO:0000313" key="8">
    <source>
        <dbReference type="Proteomes" id="UP000289738"/>
    </source>
</evidence>
<name>A0A445AE05_ARAHY</name>
<feature type="transmembrane region" description="Helical" evidence="6">
    <location>
        <begin position="332"/>
        <end position="355"/>
    </location>
</feature>
<organism evidence="7 8">
    <name type="scientific">Arachis hypogaea</name>
    <name type="common">Peanut</name>
    <dbReference type="NCBI Taxonomy" id="3818"/>
    <lineage>
        <taxon>Eukaryota</taxon>
        <taxon>Viridiplantae</taxon>
        <taxon>Streptophyta</taxon>
        <taxon>Embryophyta</taxon>
        <taxon>Tracheophyta</taxon>
        <taxon>Spermatophyta</taxon>
        <taxon>Magnoliopsida</taxon>
        <taxon>eudicotyledons</taxon>
        <taxon>Gunneridae</taxon>
        <taxon>Pentapetalae</taxon>
        <taxon>rosids</taxon>
        <taxon>fabids</taxon>
        <taxon>Fabales</taxon>
        <taxon>Fabaceae</taxon>
        <taxon>Papilionoideae</taxon>
        <taxon>50 kb inversion clade</taxon>
        <taxon>dalbergioids sensu lato</taxon>
        <taxon>Dalbergieae</taxon>
        <taxon>Pterocarpus clade</taxon>
        <taxon>Arachis</taxon>
    </lineage>
</organism>
<keyword evidence="5 6" id="KW-0472">Membrane</keyword>
<dbReference type="GO" id="GO:0022857">
    <property type="term" value="F:transmembrane transporter activity"/>
    <property type="evidence" value="ECO:0007669"/>
    <property type="project" value="InterPro"/>
</dbReference>
<dbReference type="InterPro" id="IPR036533">
    <property type="entry name" value="BAG_dom_sf"/>
</dbReference>
<evidence type="ECO:0000256" key="4">
    <source>
        <dbReference type="ARBA" id="ARBA00022989"/>
    </source>
</evidence>
<proteinExistence type="inferred from homology"/>
<feature type="transmembrane region" description="Helical" evidence="6">
    <location>
        <begin position="307"/>
        <end position="326"/>
    </location>
</feature>
<evidence type="ECO:0000256" key="2">
    <source>
        <dbReference type="ARBA" id="ARBA00005982"/>
    </source>
</evidence>
<dbReference type="InterPro" id="IPR036259">
    <property type="entry name" value="MFS_trans_sf"/>
</dbReference>
<keyword evidence="3 6" id="KW-0812">Transmembrane</keyword>
<gene>
    <name evidence="7" type="ORF">Ahy_B02g058155</name>
</gene>
<keyword evidence="8" id="KW-1185">Reference proteome</keyword>
<protein>
    <submittedName>
        <fullName evidence="7">Uncharacterized protein</fullName>
    </submittedName>
</protein>
<accession>A0A445AE05</accession>
<reference evidence="7 8" key="1">
    <citation type="submission" date="2019-01" db="EMBL/GenBank/DDBJ databases">
        <title>Sequencing of cultivated peanut Arachis hypogaea provides insights into genome evolution and oil improvement.</title>
        <authorList>
            <person name="Chen X."/>
        </authorList>
    </citation>
    <scope>NUCLEOTIDE SEQUENCE [LARGE SCALE GENOMIC DNA]</scope>
    <source>
        <strain evidence="8">cv. Fuhuasheng</strain>
        <tissue evidence="7">Leaves</tissue>
    </source>
</reference>
<comment type="similarity">
    <text evidence="2">Belongs to the major facilitator superfamily. Proton-dependent oligopeptide transporter (POT/PTR) (TC 2.A.17) family.</text>
</comment>